<dbReference type="InterPro" id="IPR003812">
    <property type="entry name" value="Fido"/>
</dbReference>
<evidence type="ECO:0000313" key="4">
    <source>
        <dbReference type="EMBL" id="PIW97155.1"/>
    </source>
</evidence>
<dbReference type="InterPro" id="IPR040198">
    <property type="entry name" value="Fido_containing"/>
</dbReference>
<name>A0A2M7IPF1_9BACT</name>
<feature type="binding site" evidence="1">
    <location>
        <begin position="282"/>
        <end position="289"/>
    </location>
    <ligand>
        <name>ATP</name>
        <dbReference type="ChEBI" id="CHEBI:30616"/>
    </ligand>
</feature>
<gene>
    <name evidence="4" type="ORF">COZ82_01135</name>
</gene>
<feature type="domain" description="Fido" evidence="3">
    <location>
        <begin position="203"/>
        <end position="336"/>
    </location>
</feature>
<evidence type="ECO:0000256" key="1">
    <source>
        <dbReference type="PIRSR" id="PIRSR640198-2"/>
    </source>
</evidence>
<dbReference type="PANTHER" id="PTHR13504">
    <property type="entry name" value="FIDO DOMAIN-CONTAINING PROTEIN DDB_G0283145"/>
    <property type="match status" value="1"/>
</dbReference>
<dbReference type="EMBL" id="PFHR01000068">
    <property type="protein sequence ID" value="PIW97155.1"/>
    <property type="molecule type" value="Genomic_DNA"/>
</dbReference>
<keyword evidence="1" id="KW-0067">ATP-binding</keyword>
<dbReference type="AlphaFoldDB" id="A0A2M7IPF1"/>
<evidence type="ECO:0000259" key="3">
    <source>
        <dbReference type="PROSITE" id="PS51459"/>
    </source>
</evidence>
<dbReference type="SUPFAM" id="SSF46785">
    <property type="entry name" value="Winged helix' DNA-binding domain"/>
    <property type="match status" value="1"/>
</dbReference>
<dbReference type="PANTHER" id="PTHR13504:SF38">
    <property type="entry name" value="FIDO DOMAIN-CONTAINING PROTEIN"/>
    <property type="match status" value="1"/>
</dbReference>
<reference evidence="5" key="1">
    <citation type="submission" date="2017-09" db="EMBL/GenBank/DDBJ databases">
        <title>Depth-based differentiation of microbial function through sediment-hosted aquifers and enrichment of novel symbionts in the deep terrestrial subsurface.</title>
        <authorList>
            <person name="Probst A.J."/>
            <person name="Ladd B."/>
            <person name="Jarett J.K."/>
            <person name="Geller-Mcgrath D.E."/>
            <person name="Sieber C.M.K."/>
            <person name="Emerson J.B."/>
            <person name="Anantharaman K."/>
            <person name="Thomas B.C."/>
            <person name="Malmstrom R."/>
            <person name="Stieglmeier M."/>
            <person name="Klingl A."/>
            <person name="Woyke T."/>
            <person name="Ryan C.M."/>
            <person name="Banfield J.F."/>
        </authorList>
    </citation>
    <scope>NUCLEOTIDE SEQUENCE [LARGE SCALE GENOMIC DNA]</scope>
</reference>
<dbReference type="Proteomes" id="UP000230837">
    <property type="component" value="Unassembled WGS sequence"/>
</dbReference>
<proteinExistence type="predicted"/>
<protein>
    <submittedName>
        <fullName evidence="4">Cell filamentation protein Fic</fullName>
    </submittedName>
</protein>
<sequence>MLSITDRQFQIIEVIKNAKTASFRDVMAILATYSERTLKRELSDLVNMGVLIMSGGGRSVVYTVTVLGRLSVPIIGETYAVPEPESRLGALQNYQFGLWQHFPTKLFSDSIYREFETLTTIYQESLRTQSADIRKRELERFIIELSWKSSRIEGNTYTFLDTERLLREGVSSSMNSVEETQMILNHKEAFDFVISNPLDNGKLTQAYIESLHTHLMRDLLVDMDWRRSGVGITGSTYHPLDNQFQIVEALDDLLQAIERMATVYDKALLCLCGISYIQPFVDGNKRTARLLANALLLSGMAAPLSYRSIDEVHYRSALLAFYEQLSIMPMQKIFTEQYEFAAKNYH</sequence>
<organism evidence="4 5">
    <name type="scientific">Candidatus Kaiserbacteria bacterium CG_4_8_14_3_um_filter_38_9</name>
    <dbReference type="NCBI Taxonomy" id="1974599"/>
    <lineage>
        <taxon>Bacteria</taxon>
        <taxon>Candidatus Kaiseribacteriota</taxon>
    </lineage>
</organism>
<dbReference type="Gene3D" id="1.10.3290.10">
    <property type="entry name" value="Fido-like domain"/>
    <property type="match status" value="1"/>
</dbReference>
<keyword evidence="1" id="KW-0547">Nucleotide-binding</keyword>
<dbReference type="InterPro" id="IPR036597">
    <property type="entry name" value="Fido-like_dom_sf"/>
</dbReference>
<dbReference type="SUPFAM" id="SSF140931">
    <property type="entry name" value="Fic-like"/>
    <property type="match status" value="1"/>
</dbReference>
<accession>A0A2M7IPF1</accession>
<dbReference type="Pfam" id="PF02661">
    <property type="entry name" value="Fic"/>
    <property type="match status" value="1"/>
</dbReference>
<evidence type="ECO:0000313" key="5">
    <source>
        <dbReference type="Proteomes" id="UP000230837"/>
    </source>
</evidence>
<feature type="site" description="Important for autoinhibition of adenylyltransferase activity" evidence="2">
    <location>
        <position position="153"/>
    </location>
</feature>
<dbReference type="InterPro" id="IPR036390">
    <property type="entry name" value="WH_DNA-bd_sf"/>
</dbReference>
<dbReference type="PROSITE" id="PS51459">
    <property type="entry name" value="FIDO"/>
    <property type="match status" value="1"/>
</dbReference>
<evidence type="ECO:0000256" key="2">
    <source>
        <dbReference type="PIRSR" id="PIRSR640198-3"/>
    </source>
</evidence>
<dbReference type="GO" id="GO:0005524">
    <property type="term" value="F:ATP binding"/>
    <property type="evidence" value="ECO:0007669"/>
    <property type="project" value="UniProtKB-KW"/>
</dbReference>
<comment type="caution">
    <text evidence="4">The sequence shown here is derived from an EMBL/GenBank/DDBJ whole genome shotgun (WGS) entry which is preliminary data.</text>
</comment>